<dbReference type="EMBL" id="JAUZQC010000014">
    <property type="protein sequence ID" value="KAK5860413.1"/>
    <property type="molecule type" value="Genomic_DNA"/>
</dbReference>
<sequence length="123" mass="13623">MDELIGISVWKEPLWAVAACHQRIDQMRDAHNAVNDKLEPIIIFPPLPPGAPTGRLDPGAGTGEGWKLVYATCVWEGECAQSSESNTPGGKKEPTDCSSHHKTITERAFLFFYFHKSKPAINY</sequence>
<reference evidence="1 2" key="1">
    <citation type="journal article" date="2023" name="Genes (Basel)">
        <title>Chromosome-Level Genome Assembly and Circadian Gene Repertoire of the Patagonia Blennie Eleginops maclovinus-The Closest Ancestral Proxy of Antarctic Cryonotothenioids.</title>
        <authorList>
            <person name="Cheng C.C."/>
            <person name="Rivera-Colon A.G."/>
            <person name="Minhas B.F."/>
            <person name="Wilson L."/>
            <person name="Rayamajhi N."/>
            <person name="Vargas-Chacoff L."/>
            <person name="Catchen J.M."/>
        </authorList>
    </citation>
    <scope>NUCLEOTIDE SEQUENCE [LARGE SCALE GENOMIC DNA]</scope>
    <source>
        <strain evidence="1">JMC-PN-2008</strain>
    </source>
</reference>
<keyword evidence="2" id="KW-1185">Reference proteome</keyword>
<reference evidence="1 2" key="2">
    <citation type="journal article" date="2023" name="Mol. Biol. Evol.">
        <title>Genomics of Secondarily Temperate Adaptation in the Only Non-Antarctic Icefish.</title>
        <authorList>
            <person name="Rivera-Colon A.G."/>
            <person name="Rayamajhi N."/>
            <person name="Minhas B.F."/>
            <person name="Madrigal G."/>
            <person name="Bilyk K.T."/>
            <person name="Yoon V."/>
            <person name="Hune M."/>
            <person name="Gregory S."/>
            <person name="Cheng C.H.C."/>
            <person name="Catchen J.M."/>
        </authorList>
    </citation>
    <scope>NUCLEOTIDE SEQUENCE [LARGE SCALE GENOMIC DNA]</scope>
    <source>
        <strain evidence="1">JMC-PN-2008</strain>
    </source>
</reference>
<accession>A0AAN8AHT3</accession>
<comment type="caution">
    <text evidence="1">The sequence shown here is derived from an EMBL/GenBank/DDBJ whole genome shotgun (WGS) entry which is preliminary data.</text>
</comment>
<evidence type="ECO:0000313" key="2">
    <source>
        <dbReference type="Proteomes" id="UP001346869"/>
    </source>
</evidence>
<protein>
    <submittedName>
        <fullName evidence="1">Uncharacterized protein</fullName>
    </submittedName>
</protein>
<evidence type="ECO:0000313" key="1">
    <source>
        <dbReference type="EMBL" id="KAK5860413.1"/>
    </source>
</evidence>
<organism evidence="1 2">
    <name type="scientific">Eleginops maclovinus</name>
    <name type="common">Patagonian blennie</name>
    <name type="synonym">Eleginus maclovinus</name>
    <dbReference type="NCBI Taxonomy" id="56733"/>
    <lineage>
        <taxon>Eukaryota</taxon>
        <taxon>Metazoa</taxon>
        <taxon>Chordata</taxon>
        <taxon>Craniata</taxon>
        <taxon>Vertebrata</taxon>
        <taxon>Euteleostomi</taxon>
        <taxon>Actinopterygii</taxon>
        <taxon>Neopterygii</taxon>
        <taxon>Teleostei</taxon>
        <taxon>Neoteleostei</taxon>
        <taxon>Acanthomorphata</taxon>
        <taxon>Eupercaria</taxon>
        <taxon>Perciformes</taxon>
        <taxon>Notothenioidei</taxon>
        <taxon>Eleginopidae</taxon>
        <taxon>Eleginops</taxon>
    </lineage>
</organism>
<dbReference type="AlphaFoldDB" id="A0AAN8AHT3"/>
<name>A0AAN8AHT3_ELEMC</name>
<gene>
    <name evidence="1" type="ORF">PBY51_021892</name>
</gene>
<dbReference type="Proteomes" id="UP001346869">
    <property type="component" value="Unassembled WGS sequence"/>
</dbReference>
<proteinExistence type="predicted"/>